<evidence type="ECO:0000256" key="2">
    <source>
        <dbReference type="ARBA" id="ARBA00022695"/>
    </source>
</evidence>
<comment type="caution">
    <text evidence="4">The sequence shown here is derived from an EMBL/GenBank/DDBJ whole genome shotgun (WGS) entry which is preliminary data.</text>
</comment>
<keyword evidence="5" id="KW-1185">Reference proteome</keyword>
<evidence type="ECO:0000313" key="4">
    <source>
        <dbReference type="EMBL" id="MFD1249803.1"/>
    </source>
</evidence>
<dbReference type="Proteomes" id="UP001597229">
    <property type="component" value="Unassembled WGS sequence"/>
</dbReference>
<gene>
    <name evidence="4" type="ORF">ACFQ3F_18535</name>
</gene>
<dbReference type="SUPFAM" id="SSF52374">
    <property type="entry name" value="Nucleotidylyl transferase"/>
    <property type="match status" value="1"/>
</dbReference>
<name>A0ABW3W5K9_9ACTN</name>
<evidence type="ECO:0000256" key="1">
    <source>
        <dbReference type="ARBA" id="ARBA00022679"/>
    </source>
</evidence>
<sequence>MTTVLTYGTFDLFHIGHLRLIERLAGLGDRLVVGVSTDEFNAGKGKKSVVSYDDRAAIVGAVKGVDLVIPERSWDQKRADIVEHGVDLFVMGDDWTGKFDDLSDVCEVRYLPRTSGVSSTEIKEMLRTLDPGHIEEMQAALGTLTRLLEHYRDLT</sequence>
<dbReference type="InterPro" id="IPR050385">
    <property type="entry name" value="Archaeal_FAD_synthase"/>
</dbReference>
<dbReference type="NCBIfam" id="TIGR00125">
    <property type="entry name" value="cyt_tran_rel"/>
    <property type="match status" value="1"/>
</dbReference>
<dbReference type="Pfam" id="PF01467">
    <property type="entry name" value="CTP_transf_like"/>
    <property type="match status" value="1"/>
</dbReference>
<reference evidence="5" key="1">
    <citation type="journal article" date="2019" name="Int. J. Syst. Evol. Microbiol.">
        <title>The Global Catalogue of Microorganisms (GCM) 10K type strain sequencing project: providing services to taxonomists for standard genome sequencing and annotation.</title>
        <authorList>
            <consortium name="The Broad Institute Genomics Platform"/>
            <consortium name="The Broad Institute Genome Sequencing Center for Infectious Disease"/>
            <person name="Wu L."/>
            <person name="Ma J."/>
        </authorList>
    </citation>
    <scope>NUCLEOTIDE SEQUENCE [LARGE SCALE GENOMIC DNA]</scope>
    <source>
        <strain evidence="5">CCUG 52478</strain>
    </source>
</reference>
<dbReference type="InterPro" id="IPR004821">
    <property type="entry name" value="Cyt_trans-like"/>
</dbReference>
<dbReference type="RefSeq" id="WP_367917423.1">
    <property type="nucleotide sequence ID" value="NZ_BAABAC010000004.1"/>
</dbReference>
<proteinExistence type="predicted"/>
<accession>A0ABW3W5K9</accession>
<keyword evidence="1" id="KW-0808">Transferase</keyword>
<evidence type="ECO:0000259" key="3">
    <source>
        <dbReference type="Pfam" id="PF01467"/>
    </source>
</evidence>
<dbReference type="Gene3D" id="3.40.50.620">
    <property type="entry name" value="HUPs"/>
    <property type="match status" value="1"/>
</dbReference>
<protein>
    <submittedName>
        <fullName evidence="4">Adenylyltransferase/cytidyltransferase family protein</fullName>
    </submittedName>
</protein>
<organism evidence="4 5">
    <name type="scientific">Nocardioides ginsengisoli</name>
    <dbReference type="NCBI Taxonomy" id="363868"/>
    <lineage>
        <taxon>Bacteria</taxon>
        <taxon>Bacillati</taxon>
        <taxon>Actinomycetota</taxon>
        <taxon>Actinomycetes</taxon>
        <taxon>Propionibacteriales</taxon>
        <taxon>Nocardioidaceae</taxon>
        <taxon>Nocardioides</taxon>
    </lineage>
</organism>
<dbReference type="PANTHER" id="PTHR43793:SF1">
    <property type="entry name" value="FAD SYNTHASE"/>
    <property type="match status" value="1"/>
</dbReference>
<keyword evidence="2 4" id="KW-0548">Nucleotidyltransferase</keyword>
<dbReference type="InterPro" id="IPR014729">
    <property type="entry name" value="Rossmann-like_a/b/a_fold"/>
</dbReference>
<dbReference type="PANTHER" id="PTHR43793">
    <property type="entry name" value="FAD SYNTHASE"/>
    <property type="match status" value="1"/>
</dbReference>
<feature type="domain" description="Cytidyltransferase-like" evidence="3">
    <location>
        <begin position="5"/>
        <end position="124"/>
    </location>
</feature>
<dbReference type="GO" id="GO:0016779">
    <property type="term" value="F:nucleotidyltransferase activity"/>
    <property type="evidence" value="ECO:0007669"/>
    <property type="project" value="UniProtKB-KW"/>
</dbReference>
<dbReference type="EMBL" id="JBHTLX010000023">
    <property type="protein sequence ID" value="MFD1249803.1"/>
    <property type="molecule type" value="Genomic_DNA"/>
</dbReference>
<evidence type="ECO:0000313" key="5">
    <source>
        <dbReference type="Proteomes" id="UP001597229"/>
    </source>
</evidence>